<dbReference type="SUPFAM" id="SSF110296">
    <property type="entry name" value="Oligoxyloglucan reducing end-specific cellobiohydrolase"/>
    <property type="match status" value="1"/>
</dbReference>
<sequence>MVVHLDNITNNSTRGSNVLVERGDGTTVRVDRGGSTNASWVVPTWNTGHRMIVNNNGPRIWVVDRDSWMLVSHDEGRTWSKAHQLAHGNHYNMVIGDNGVNFN</sequence>
<name>A0A814VN35_9BILA</name>
<reference evidence="1" key="1">
    <citation type="submission" date="2021-02" db="EMBL/GenBank/DDBJ databases">
        <authorList>
            <person name="Nowell W R."/>
        </authorList>
    </citation>
    <scope>NUCLEOTIDE SEQUENCE</scope>
</reference>
<protein>
    <submittedName>
        <fullName evidence="1">Uncharacterized protein</fullName>
    </submittedName>
</protein>
<dbReference type="EMBL" id="CAJNOM010000183">
    <property type="protein sequence ID" value="CAF1192892.1"/>
    <property type="molecule type" value="Genomic_DNA"/>
</dbReference>
<keyword evidence="2" id="KW-1185">Reference proteome</keyword>
<dbReference type="OrthoDB" id="10400666at2759"/>
<evidence type="ECO:0000313" key="2">
    <source>
        <dbReference type="Proteomes" id="UP000663832"/>
    </source>
</evidence>
<comment type="caution">
    <text evidence="1">The sequence shown here is derived from an EMBL/GenBank/DDBJ whole genome shotgun (WGS) entry which is preliminary data.</text>
</comment>
<dbReference type="AlphaFoldDB" id="A0A814VN35"/>
<accession>A0A814VN35</accession>
<evidence type="ECO:0000313" key="1">
    <source>
        <dbReference type="EMBL" id="CAF1192892.1"/>
    </source>
</evidence>
<dbReference type="Proteomes" id="UP000663832">
    <property type="component" value="Unassembled WGS sequence"/>
</dbReference>
<organism evidence="1 2">
    <name type="scientific">Adineta steineri</name>
    <dbReference type="NCBI Taxonomy" id="433720"/>
    <lineage>
        <taxon>Eukaryota</taxon>
        <taxon>Metazoa</taxon>
        <taxon>Spiralia</taxon>
        <taxon>Gnathifera</taxon>
        <taxon>Rotifera</taxon>
        <taxon>Eurotatoria</taxon>
        <taxon>Bdelloidea</taxon>
        <taxon>Adinetida</taxon>
        <taxon>Adinetidae</taxon>
        <taxon>Adineta</taxon>
    </lineage>
</organism>
<proteinExistence type="predicted"/>
<gene>
    <name evidence="1" type="ORF">QVE165_LOCUS25355</name>
</gene>